<name>A0A2T7FWJ3_9RHOB</name>
<evidence type="ECO:0000313" key="2">
    <source>
        <dbReference type="Proteomes" id="UP000244817"/>
    </source>
</evidence>
<dbReference type="EMBL" id="QCYG01000005">
    <property type="protein sequence ID" value="PVA06540.1"/>
    <property type="molecule type" value="Genomic_DNA"/>
</dbReference>
<protein>
    <submittedName>
        <fullName evidence="1">Uncharacterized protein</fullName>
    </submittedName>
</protein>
<gene>
    <name evidence="1" type="ORF">DC363_08350</name>
</gene>
<evidence type="ECO:0000313" key="1">
    <source>
        <dbReference type="EMBL" id="PVA06540.1"/>
    </source>
</evidence>
<dbReference type="Proteomes" id="UP000244817">
    <property type="component" value="Unassembled WGS sequence"/>
</dbReference>
<dbReference type="RefSeq" id="WP_108640701.1">
    <property type="nucleotide sequence ID" value="NZ_QCYG01000005.1"/>
</dbReference>
<sequence>MRFLILCLALVACGRTLTPGEQGLTRALMGDSFNASEVRLVEAGFIGMTTRTYPTRPQTTCRERIGPPPDGPTFDTRTAGAVAWTHVLTNPDWTLPDYAPDYPRAFNLVAVMYFVHEMTHVWQWQNRDTTGYSPLLGLAEHKPGIDPYLLDPTEEISFLELGYEQQAVLVEEFVCCRTLAPDAPRTQRLYRTLAEVMPVQPPQRSPRPSEVFGIDPQADLNGICD</sequence>
<keyword evidence="2" id="KW-1185">Reference proteome</keyword>
<organism evidence="1 2">
    <name type="scientific">Thalassorhabdomicrobium marinisediminis</name>
    <dbReference type="NCBI Taxonomy" id="2170577"/>
    <lineage>
        <taxon>Bacteria</taxon>
        <taxon>Pseudomonadati</taxon>
        <taxon>Pseudomonadota</taxon>
        <taxon>Alphaproteobacteria</taxon>
        <taxon>Rhodobacterales</taxon>
        <taxon>Paracoccaceae</taxon>
        <taxon>Thalassorhabdomicrobium</taxon>
    </lineage>
</organism>
<proteinExistence type="predicted"/>
<accession>A0A2T7FWJ3</accession>
<dbReference type="AlphaFoldDB" id="A0A2T7FWJ3"/>
<dbReference type="OrthoDB" id="8686772at2"/>
<reference evidence="1 2" key="1">
    <citation type="submission" date="2018-04" db="EMBL/GenBank/DDBJ databases">
        <title>Pelagivirga bohaiensis gen. nov., sp. nov., a bacterium isolated from the Bohai Sea.</title>
        <authorList>
            <person name="Ji X."/>
        </authorList>
    </citation>
    <scope>NUCLEOTIDE SEQUENCE [LARGE SCALE GENOMIC DNA]</scope>
    <source>
        <strain evidence="1 2">BH-SD16</strain>
    </source>
</reference>
<comment type="caution">
    <text evidence="1">The sequence shown here is derived from an EMBL/GenBank/DDBJ whole genome shotgun (WGS) entry which is preliminary data.</text>
</comment>